<name>A0A4Q9Z4Z0_9FLAO</name>
<keyword evidence="3" id="KW-0808">Transferase</keyword>
<dbReference type="Gene3D" id="2.40.440.10">
    <property type="entry name" value="L,D-transpeptidase catalytic domain-like"/>
    <property type="match status" value="1"/>
</dbReference>
<feature type="active site" description="Nucleophile" evidence="7">
    <location>
        <position position="450"/>
    </location>
</feature>
<evidence type="ECO:0000313" key="10">
    <source>
        <dbReference type="Proteomes" id="UP000293300"/>
    </source>
</evidence>
<dbReference type="GO" id="GO:0004180">
    <property type="term" value="F:carboxypeptidase activity"/>
    <property type="evidence" value="ECO:0007669"/>
    <property type="project" value="UniProtKB-ARBA"/>
</dbReference>
<dbReference type="InterPro" id="IPR038063">
    <property type="entry name" value="Transpep_catalytic_dom"/>
</dbReference>
<comment type="similarity">
    <text evidence="2">Belongs to the YkuD family.</text>
</comment>
<keyword evidence="5 7" id="KW-0573">Peptidoglycan synthesis</keyword>
<evidence type="ECO:0000256" key="4">
    <source>
        <dbReference type="ARBA" id="ARBA00022960"/>
    </source>
</evidence>
<dbReference type="GO" id="GO:0009252">
    <property type="term" value="P:peptidoglycan biosynthetic process"/>
    <property type="evidence" value="ECO:0007669"/>
    <property type="project" value="UniProtKB-UniPathway"/>
</dbReference>
<dbReference type="EMBL" id="SJPE01000006">
    <property type="protein sequence ID" value="TBX69539.1"/>
    <property type="molecule type" value="Genomic_DNA"/>
</dbReference>
<evidence type="ECO:0000256" key="1">
    <source>
        <dbReference type="ARBA" id="ARBA00004752"/>
    </source>
</evidence>
<comment type="pathway">
    <text evidence="1 7">Cell wall biogenesis; peptidoglycan biosynthesis.</text>
</comment>
<dbReference type="AlphaFoldDB" id="A0A4Q9Z4Z0"/>
<dbReference type="GO" id="GO:0008360">
    <property type="term" value="P:regulation of cell shape"/>
    <property type="evidence" value="ECO:0007669"/>
    <property type="project" value="UniProtKB-UniRule"/>
</dbReference>
<proteinExistence type="inferred from homology"/>
<dbReference type="CDD" id="cd16913">
    <property type="entry name" value="YkuD_like"/>
    <property type="match status" value="1"/>
</dbReference>
<dbReference type="InterPro" id="IPR005490">
    <property type="entry name" value="LD_TPept_cat_dom"/>
</dbReference>
<comment type="caution">
    <text evidence="9">The sequence shown here is derived from an EMBL/GenBank/DDBJ whole genome shotgun (WGS) entry which is preliminary data.</text>
</comment>
<dbReference type="PANTHER" id="PTHR41533">
    <property type="entry name" value="L,D-TRANSPEPTIDASE HI_1667-RELATED"/>
    <property type="match status" value="1"/>
</dbReference>
<sequence>MYKYLILILALAVMGCKNEVPKPKAIPLIQTVKRPAVTEGRILKIDTALYAKFDRQVLSDFYNHFAHETVWQSSNIRKVILNELAQASQEGLNPEEYKIKKLYDFEKRFGLLSDKEMVDYDLLLTHNLQKYIKHISQGRLNPMALYKDWELNPKKTDVVKILLNSYKSTDFLASIDSCKPQHLVYKRLKKALVLLNSFPKDTLKKITFGEKIIPNDTNNVLLKIKQKLMYWNDLKKPDSLTNIYDSRTVTAIKKFQTRHGLAADGVIGKGTIAALNFSKEQRRHQIIANLERWKWYQQDLGQQYLIINIPDYTLRVVHDNDTVKTHKIIVGSAKRKTPVLSSKLSYAVFNPTWTVPPTIIKEDVIPATLKNRNYLADKNITVYDADGNIVEAANWRASRARGYRYVQSPGTYNSLGMVKLIFPNRFSVYLHDTNHRDYFDKTNRSLSSGCVRVENPLELTAYLLNDTIQYSKTKIADILKTGKTQNVKIQATTYLYLWYWTAWSENDKLLFRDDIYDLDEDLYKKLRY</sequence>
<dbReference type="PROSITE" id="PS52029">
    <property type="entry name" value="LD_TPASE"/>
    <property type="match status" value="1"/>
</dbReference>
<dbReference type="PROSITE" id="PS51257">
    <property type="entry name" value="PROKAR_LIPOPROTEIN"/>
    <property type="match status" value="1"/>
</dbReference>
<evidence type="ECO:0000259" key="8">
    <source>
        <dbReference type="PROSITE" id="PS52029"/>
    </source>
</evidence>
<dbReference type="Pfam" id="PF20142">
    <property type="entry name" value="Scaffold"/>
    <property type="match status" value="1"/>
</dbReference>
<dbReference type="InterPro" id="IPR052905">
    <property type="entry name" value="LD-transpeptidase_YkuD-like"/>
</dbReference>
<keyword evidence="4 7" id="KW-0133">Cell shape</keyword>
<gene>
    <name evidence="9" type="ORF">EZL74_06575</name>
</gene>
<evidence type="ECO:0000256" key="2">
    <source>
        <dbReference type="ARBA" id="ARBA00005992"/>
    </source>
</evidence>
<feature type="domain" description="L,D-TPase catalytic" evidence="8">
    <location>
        <begin position="303"/>
        <end position="478"/>
    </location>
</feature>
<dbReference type="GO" id="GO:0016740">
    <property type="term" value="F:transferase activity"/>
    <property type="evidence" value="ECO:0007669"/>
    <property type="project" value="UniProtKB-KW"/>
</dbReference>
<keyword evidence="6 7" id="KW-0961">Cell wall biogenesis/degradation</keyword>
<evidence type="ECO:0000256" key="5">
    <source>
        <dbReference type="ARBA" id="ARBA00022984"/>
    </source>
</evidence>
<feature type="active site" description="Proton donor/acceptor" evidence="7">
    <location>
        <position position="431"/>
    </location>
</feature>
<evidence type="ECO:0000256" key="7">
    <source>
        <dbReference type="PROSITE-ProRule" id="PRU01373"/>
    </source>
</evidence>
<dbReference type="Gene3D" id="1.10.101.10">
    <property type="entry name" value="PGBD-like superfamily/PGBD"/>
    <property type="match status" value="1"/>
</dbReference>
<dbReference type="RefSeq" id="WP_131475811.1">
    <property type="nucleotide sequence ID" value="NZ_SJPE01000006.1"/>
</dbReference>
<dbReference type="InterPro" id="IPR036365">
    <property type="entry name" value="PGBD-like_sf"/>
</dbReference>
<dbReference type="InterPro" id="IPR036366">
    <property type="entry name" value="PGBDSf"/>
</dbReference>
<dbReference type="OrthoDB" id="9778545at2"/>
<dbReference type="Pfam" id="PF03734">
    <property type="entry name" value="YkuD"/>
    <property type="match status" value="1"/>
</dbReference>
<dbReference type="InterPro" id="IPR002477">
    <property type="entry name" value="Peptidoglycan-bd-like"/>
</dbReference>
<keyword evidence="10" id="KW-1185">Reference proteome</keyword>
<dbReference type="UniPathway" id="UPA00219"/>
<dbReference type="SUPFAM" id="SSF141523">
    <property type="entry name" value="L,D-transpeptidase catalytic domain-like"/>
    <property type="match status" value="1"/>
</dbReference>
<dbReference type="InterPro" id="IPR045380">
    <property type="entry name" value="LD_TPept_scaffold_dom"/>
</dbReference>
<evidence type="ECO:0000256" key="6">
    <source>
        <dbReference type="ARBA" id="ARBA00023316"/>
    </source>
</evidence>
<dbReference type="SUPFAM" id="SSF47090">
    <property type="entry name" value="PGBD-like"/>
    <property type="match status" value="1"/>
</dbReference>
<protein>
    <submittedName>
        <fullName evidence="9">Peptidoglycan-binding protein</fullName>
    </submittedName>
</protein>
<evidence type="ECO:0000313" key="9">
    <source>
        <dbReference type="EMBL" id="TBX69539.1"/>
    </source>
</evidence>
<dbReference type="Proteomes" id="UP000293300">
    <property type="component" value="Unassembled WGS sequence"/>
</dbReference>
<accession>A0A4Q9Z4Z0</accession>
<organism evidence="9 10">
    <name type="scientific">Flavobacterium silvisoli</name>
    <dbReference type="NCBI Taxonomy" id="2529433"/>
    <lineage>
        <taxon>Bacteria</taxon>
        <taxon>Pseudomonadati</taxon>
        <taxon>Bacteroidota</taxon>
        <taxon>Flavobacteriia</taxon>
        <taxon>Flavobacteriales</taxon>
        <taxon>Flavobacteriaceae</taxon>
        <taxon>Flavobacterium</taxon>
    </lineage>
</organism>
<evidence type="ECO:0000256" key="3">
    <source>
        <dbReference type="ARBA" id="ARBA00022679"/>
    </source>
</evidence>
<dbReference type="Pfam" id="PF01471">
    <property type="entry name" value="PG_binding_1"/>
    <property type="match status" value="1"/>
</dbReference>
<reference evidence="9 10" key="1">
    <citation type="submission" date="2019-02" db="EMBL/GenBank/DDBJ databases">
        <title>Flavobacterium sp. RD-2-33 isolated from forest soil.</title>
        <authorList>
            <person name="Chaudhary D.K."/>
        </authorList>
    </citation>
    <scope>NUCLEOTIDE SEQUENCE [LARGE SCALE GENOMIC DNA]</scope>
    <source>
        <strain evidence="9 10">RD-2-33</strain>
    </source>
</reference>
<dbReference type="GO" id="GO:0071555">
    <property type="term" value="P:cell wall organization"/>
    <property type="evidence" value="ECO:0007669"/>
    <property type="project" value="UniProtKB-UniRule"/>
</dbReference>
<dbReference type="PANTHER" id="PTHR41533:SF2">
    <property type="entry name" value="BLR7131 PROTEIN"/>
    <property type="match status" value="1"/>
</dbReference>